<reference evidence="1 2" key="1">
    <citation type="submission" date="2020-08" db="EMBL/GenBank/DDBJ databases">
        <title>Sequencing the genomes of 1000 actinobacteria strains.</title>
        <authorList>
            <person name="Klenk H.-P."/>
        </authorList>
    </citation>
    <scope>NUCLEOTIDE SEQUENCE [LARGE SCALE GENOMIC DNA]</scope>
    <source>
        <strain evidence="1 2">DSM 105369</strain>
    </source>
</reference>
<accession>A0A839N0J6</accession>
<gene>
    <name evidence="1" type="ORF">FHU39_001212</name>
</gene>
<comment type="caution">
    <text evidence="1">The sequence shown here is derived from an EMBL/GenBank/DDBJ whole genome shotgun (WGS) entry which is preliminary data.</text>
</comment>
<dbReference type="Proteomes" id="UP000559182">
    <property type="component" value="Unassembled WGS sequence"/>
</dbReference>
<evidence type="ECO:0000313" key="2">
    <source>
        <dbReference type="Proteomes" id="UP000559182"/>
    </source>
</evidence>
<organism evidence="1 2">
    <name type="scientific">Flexivirga oryzae</name>
    <dbReference type="NCBI Taxonomy" id="1794944"/>
    <lineage>
        <taxon>Bacteria</taxon>
        <taxon>Bacillati</taxon>
        <taxon>Actinomycetota</taxon>
        <taxon>Actinomycetes</taxon>
        <taxon>Micrococcales</taxon>
        <taxon>Dermacoccaceae</taxon>
        <taxon>Flexivirga</taxon>
    </lineage>
</organism>
<evidence type="ECO:0000313" key="1">
    <source>
        <dbReference type="EMBL" id="MBB2891228.1"/>
    </source>
</evidence>
<keyword evidence="2" id="KW-1185">Reference proteome</keyword>
<sequence length="57" mass="6677">MPPHTSPVVRRTTSRLLDQVHRDTVTRSNAQATSGRWRELPRMRPYAEQLAYERGED</sequence>
<dbReference type="AlphaFoldDB" id="A0A839N0J6"/>
<name>A0A839N0J6_9MICO</name>
<dbReference type="EMBL" id="JACHVQ010000001">
    <property type="protein sequence ID" value="MBB2891228.1"/>
    <property type="molecule type" value="Genomic_DNA"/>
</dbReference>
<protein>
    <submittedName>
        <fullName evidence="1">Uncharacterized protein</fullName>
    </submittedName>
</protein>
<proteinExistence type="predicted"/>
<dbReference type="RefSeq" id="WP_183319524.1">
    <property type="nucleotide sequence ID" value="NZ_JACHVQ010000001.1"/>
</dbReference>